<feature type="region of interest" description="Disordered" evidence="1">
    <location>
        <begin position="1"/>
        <end position="27"/>
    </location>
</feature>
<organism evidence="2 3">
    <name type="scientific">Sinomonas humi</name>
    <dbReference type="NCBI Taxonomy" id="1338436"/>
    <lineage>
        <taxon>Bacteria</taxon>
        <taxon>Bacillati</taxon>
        <taxon>Actinomycetota</taxon>
        <taxon>Actinomycetes</taxon>
        <taxon>Micrococcales</taxon>
        <taxon>Micrococcaceae</taxon>
        <taxon>Sinomonas</taxon>
    </lineage>
</organism>
<dbReference type="RefSeq" id="WP_043127712.1">
    <property type="nucleotide sequence ID" value="NZ_JTDL01000152.1"/>
</dbReference>
<sequence>MVYIPDQAKSPRPAGAKSSASGPSSHYVPQPCEGCGKTVIPHRTTGEKCPGRVEKSRPLTPEEQDLARLAFGAVQSAERYILLMEKVGPTRAIALHDAAKVALAERERGAR</sequence>
<dbReference type="Proteomes" id="UP000030982">
    <property type="component" value="Unassembled WGS sequence"/>
</dbReference>
<dbReference type="STRING" id="1338436.LK10_19645"/>
<accession>A0A0B2AF05</accession>
<keyword evidence="3" id="KW-1185">Reference proteome</keyword>
<evidence type="ECO:0000313" key="3">
    <source>
        <dbReference type="Proteomes" id="UP000030982"/>
    </source>
</evidence>
<reference evidence="2 3" key="1">
    <citation type="submission" date="2014-09" db="EMBL/GenBank/DDBJ databases">
        <title>Genome sequence of Sinomonas sp. MUSC 117.</title>
        <authorList>
            <person name="Lee L.-H."/>
        </authorList>
    </citation>
    <scope>NUCLEOTIDE SEQUENCE [LARGE SCALE GENOMIC DNA]</scope>
    <source>
        <strain evidence="2 3">MUSC 117</strain>
    </source>
</reference>
<name>A0A0B2AF05_9MICC</name>
<evidence type="ECO:0000256" key="1">
    <source>
        <dbReference type="SAM" id="MobiDB-lite"/>
    </source>
</evidence>
<dbReference type="AlphaFoldDB" id="A0A0B2AF05"/>
<comment type="caution">
    <text evidence="2">The sequence shown here is derived from an EMBL/GenBank/DDBJ whole genome shotgun (WGS) entry which is preliminary data.</text>
</comment>
<evidence type="ECO:0000313" key="2">
    <source>
        <dbReference type="EMBL" id="KHL00428.1"/>
    </source>
</evidence>
<protein>
    <submittedName>
        <fullName evidence="2">Uncharacterized protein</fullName>
    </submittedName>
</protein>
<proteinExistence type="predicted"/>
<gene>
    <name evidence="2" type="ORF">LK10_19645</name>
</gene>
<feature type="compositionally biased region" description="Low complexity" evidence="1">
    <location>
        <begin position="8"/>
        <end position="25"/>
    </location>
</feature>
<dbReference type="EMBL" id="JTDL01000152">
    <property type="protein sequence ID" value="KHL00428.1"/>
    <property type="molecule type" value="Genomic_DNA"/>
</dbReference>